<dbReference type="GO" id="GO:0016887">
    <property type="term" value="F:ATP hydrolysis activity"/>
    <property type="evidence" value="ECO:0007669"/>
    <property type="project" value="UniProtKB-UniRule"/>
</dbReference>
<dbReference type="GO" id="GO:0034605">
    <property type="term" value="P:cellular response to heat"/>
    <property type="evidence" value="ECO:0007669"/>
    <property type="project" value="UniProtKB-UniRule"/>
</dbReference>
<dbReference type="GO" id="GO:0005524">
    <property type="term" value="F:ATP binding"/>
    <property type="evidence" value="ECO:0007669"/>
    <property type="project" value="UniProtKB-UniRule"/>
</dbReference>
<evidence type="ECO:0000256" key="10">
    <source>
        <dbReference type="HAMAP-Rule" id="MF_01973"/>
    </source>
</evidence>
<keyword evidence="3 10" id="KW-0645">Protease</keyword>
<evidence type="ECO:0000256" key="8">
    <source>
        <dbReference type="ARBA" id="ARBA00023016"/>
    </source>
</evidence>
<dbReference type="GO" id="GO:0004176">
    <property type="term" value="F:ATP-dependent peptidase activity"/>
    <property type="evidence" value="ECO:0007669"/>
    <property type="project" value="UniProtKB-UniRule"/>
</dbReference>
<dbReference type="InterPro" id="IPR004815">
    <property type="entry name" value="Lon_bac/euk-typ"/>
</dbReference>
<dbReference type="SUPFAM" id="SSF52540">
    <property type="entry name" value="P-loop containing nucleoside triphosphate hydrolases"/>
    <property type="match status" value="1"/>
</dbReference>
<evidence type="ECO:0000313" key="18">
    <source>
        <dbReference type="EMBL" id="ABV27415.1"/>
    </source>
</evidence>
<feature type="binding site" evidence="10 13">
    <location>
        <begin position="358"/>
        <end position="365"/>
    </location>
    <ligand>
        <name>ATP</name>
        <dbReference type="ChEBI" id="CHEBI:30616"/>
    </ligand>
</feature>
<evidence type="ECO:0000256" key="12">
    <source>
        <dbReference type="PIRSR" id="PIRSR001174-1"/>
    </source>
</evidence>
<dbReference type="EC" id="3.4.21.53" evidence="10 11"/>
<dbReference type="Pfam" id="PF02190">
    <property type="entry name" value="LON_substr_bdg"/>
    <property type="match status" value="1"/>
</dbReference>
<dbReference type="PANTHER" id="PTHR10046">
    <property type="entry name" value="ATP DEPENDENT LON PROTEASE FAMILY MEMBER"/>
    <property type="match status" value="1"/>
</dbReference>
<comment type="catalytic activity">
    <reaction evidence="9 10 11 14">
        <text>Hydrolysis of proteins in presence of ATP.</text>
        <dbReference type="EC" id="3.4.21.53"/>
    </reaction>
</comment>
<evidence type="ECO:0000256" key="14">
    <source>
        <dbReference type="PROSITE-ProRule" id="PRU01122"/>
    </source>
</evidence>
<dbReference type="Gene3D" id="1.10.8.60">
    <property type="match status" value="1"/>
</dbReference>
<dbReference type="InterPro" id="IPR003959">
    <property type="entry name" value="ATPase_AAA_core"/>
</dbReference>
<evidence type="ECO:0000256" key="5">
    <source>
        <dbReference type="ARBA" id="ARBA00022801"/>
    </source>
</evidence>
<dbReference type="InterPro" id="IPR020568">
    <property type="entry name" value="Ribosomal_Su5_D2-typ_SF"/>
</dbReference>
<feature type="domain" description="Lon N-terminal" evidence="17">
    <location>
        <begin position="15"/>
        <end position="207"/>
    </location>
</feature>
<dbReference type="NCBIfam" id="TIGR00763">
    <property type="entry name" value="lon"/>
    <property type="match status" value="1"/>
</dbReference>
<dbReference type="Gene3D" id="3.40.50.300">
    <property type="entry name" value="P-loop containing nucleotide triphosphate hydrolases"/>
    <property type="match status" value="1"/>
</dbReference>
<dbReference type="InterPro" id="IPR054594">
    <property type="entry name" value="Lon_lid"/>
</dbReference>
<dbReference type="MEROPS" id="S16.001"/>
<dbReference type="InterPro" id="IPR003111">
    <property type="entry name" value="Lon_prtase_N"/>
</dbReference>
<dbReference type="Gene3D" id="2.30.130.40">
    <property type="entry name" value="LON domain-like"/>
    <property type="match status" value="1"/>
</dbReference>
<dbReference type="InterPro" id="IPR046336">
    <property type="entry name" value="Lon_prtase_N_sf"/>
</dbReference>
<dbReference type="GO" id="GO:0005737">
    <property type="term" value="C:cytoplasm"/>
    <property type="evidence" value="ECO:0007669"/>
    <property type="project" value="UniProtKB-SubCell"/>
</dbReference>
<dbReference type="PIRSF" id="PIRSF001174">
    <property type="entry name" value="Lon_proteas"/>
    <property type="match status" value="1"/>
</dbReference>
<dbReference type="GO" id="GO:0043565">
    <property type="term" value="F:sequence-specific DNA binding"/>
    <property type="evidence" value="ECO:0007669"/>
    <property type="project" value="UniProtKB-UniRule"/>
</dbReference>
<dbReference type="InterPro" id="IPR003593">
    <property type="entry name" value="AAA+_ATPase"/>
</dbReference>
<dbReference type="PROSITE" id="PS51786">
    <property type="entry name" value="LON_PROTEOLYTIC"/>
    <property type="match status" value="1"/>
</dbReference>
<evidence type="ECO:0000256" key="9">
    <source>
        <dbReference type="ARBA" id="ARBA00050665"/>
    </source>
</evidence>
<comment type="function">
    <text evidence="10">ATP-dependent serine protease that mediates the selective degradation of mutant and abnormal proteins as well as certain short-lived regulatory proteins. Required for cellular homeostasis and for survival from DNA damage and developmental changes induced by stress. Degrades polypeptides processively to yield small peptide fragments that are 5 to 10 amino acids long. Binds to DNA in a double-stranded, site-specific manner.</text>
</comment>
<dbReference type="CDD" id="cd19500">
    <property type="entry name" value="RecA-like_Lon"/>
    <property type="match status" value="1"/>
</dbReference>
<evidence type="ECO:0000256" key="11">
    <source>
        <dbReference type="PIRNR" id="PIRNR001174"/>
    </source>
</evidence>
<comment type="subunit">
    <text evidence="10 11">Homohexamer. Organized in a ring with a central cavity.</text>
</comment>
<dbReference type="FunFam" id="3.40.50.300:FF:000021">
    <property type="entry name" value="Lon protease homolog"/>
    <property type="match status" value="1"/>
</dbReference>
<evidence type="ECO:0000259" key="17">
    <source>
        <dbReference type="PROSITE" id="PS51787"/>
    </source>
</evidence>
<dbReference type="EMBL" id="EF531339">
    <property type="protein sequence ID" value="ABV27415.1"/>
    <property type="molecule type" value="Genomic_DNA"/>
</dbReference>
<keyword evidence="8 10" id="KW-0346">Stress response</keyword>
<evidence type="ECO:0000256" key="2">
    <source>
        <dbReference type="ARBA" id="ARBA00022490"/>
    </source>
</evidence>
<dbReference type="SMART" id="SM00382">
    <property type="entry name" value="AAA"/>
    <property type="match status" value="1"/>
</dbReference>
<dbReference type="InterPro" id="IPR014721">
    <property type="entry name" value="Ribsml_uS5_D2-typ_fold_subgr"/>
</dbReference>
<proteinExistence type="evidence at transcript level"/>
<keyword evidence="4 10" id="KW-0547">Nucleotide-binding</keyword>
<dbReference type="PRINTS" id="PR00830">
    <property type="entry name" value="ENDOLAPTASE"/>
</dbReference>
<dbReference type="GO" id="GO:0004252">
    <property type="term" value="F:serine-type endopeptidase activity"/>
    <property type="evidence" value="ECO:0007669"/>
    <property type="project" value="UniProtKB-UniRule"/>
</dbReference>
<dbReference type="Pfam" id="PF05362">
    <property type="entry name" value="Lon_C"/>
    <property type="match status" value="1"/>
</dbReference>
<keyword evidence="7 10" id="KW-0067">ATP-binding</keyword>
<dbReference type="InterPro" id="IPR015947">
    <property type="entry name" value="PUA-like_sf"/>
</dbReference>
<dbReference type="SMART" id="SM00464">
    <property type="entry name" value="LON"/>
    <property type="match status" value="1"/>
</dbReference>
<dbReference type="InterPro" id="IPR027065">
    <property type="entry name" value="Lon_Prtase"/>
</dbReference>
<keyword evidence="2 10" id="KW-0963">Cytoplasm</keyword>
<name>A8DJR6_9BACT</name>
<dbReference type="InterPro" id="IPR027543">
    <property type="entry name" value="Lon_bac"/>
</dbReference>
<dbReference type="SUPFAM" id="SSF88697">
    <property type="entry name" value="PUA domain-like"/>
    <property type="match status" value="1"/>
</dbReference>
<dbReference type="Gene3D" id="3.30.230.10">
    <property type="match status" value="1"/>
</dbReference>
<dbReference type="PROSITE" id="PS51787">
    <property type="entry name" value="LON_N"/>
    <property type="match status" value="1"/>
</dbReference>
<dbReference type="NCBIfam" id="NF008053">
    <property type="entry name" value="PRK10787.1"/>
    <property type="match status" value="1"/>
</dbReference>
<dbReference type="HAMAP" id="MF_01973">
    <property type="entry name" value="lon_bact"/>
    <property type="match status" value="1"/>
</dbReference>
<comment type="similarity">
    <text evidence="10 11 14 15">Belongs to the peptidase S16 family.</text>
</comment>
<dbReference type="PROSITE" id="PS01046">
    <property type="entry name" value="LON_SER"/>
    <property type="match status" value="1"/>
</dbReference>
<dbReference type="InterPro" id="IPR027417">
    <property type="entry name" value="P-loop_NTPase"/>
</dbReference>
<organism evidence="18">
    <name type="scientific">Chloracidobacterium thermophilum</name>
    <dbReference type="NCBI Taxonomy" id="458033"/>
    <lineage>
        <taxon>Bacteria</taxon>
        <taxon>Pseudomonadati</taxon>
        <taxon>Acidobacteriota</taxon>
        <taxon>Terriglobia</taxon>
        <taxon>Terriglobales</taxon>
        <taxon>Acidobacteriaceae</taxon>
        <taxon>Chloracidobacterium</taxon>
    </lineage>
</organism>
<evidence type="ECO:0000259" key="16">
    <source>
        <dbReference type="PROSITE" id="PS51786"/>
    </source>
</evidence>
<dbReference type="Pfam" id="PF00004">
    <property type="entry name" value="AAA"/>
    <property type="match status" value="1"/>
</dbReference>
<dbReference type="SUPFAM" id="SSF54211">
    <property type="entry name" value="Ribosomal protein S5 domain 2-like"/>
    <property type="match status" value="1"/>
</dbReference>
<dbReference type="Gene3D" id="1.20.5.5270">
    <property type="match status" value="1"/>
</dbReference>
<comment type="induction">
    <text evidence="10">By heat shock.</text>
</comment>
<feature type="active site" evidence="10 12">
    <location>
        <position position="686"/>
    </location>
</feature>
<feature type="domain" description="Lon proteolytic" evidence="16">
    <location>
        <begin position="599"/>
        <end position="780"/>
    </location>
</feature>
<accession>A8DJR6</accession>
<evidence type="ECO:0000256" key="3">
    <source>
        <dbReference type="ARBA" id="ARBA00022670"/>
    </source>
</evidence>
<evidence type="ECO:0000256" key="15">
    <source>
        <dbReference type="RuleBase" id="RU000591"/>
    </source>
</evidence>
<dbReference type="InterPro" id="IPR008269">
    <property type="entry name" value="Lon_proteolytic"/>
</dbReference>
<reference evidence="18" key="1">
    <citation type="journal article" date="2007" name="Science">
        <title>Candidatus Chloracidobacterium thermophilum: an aerobic phototrophic Acidobacterium.</title>
        <authorList>
            <person name="Bryant D.A."/>
            <person name="Costas A.M."/>
            <person name="Maresca J.A."/>
            <person name="Chew A.G."/>
            <person name="Klatt C.G."/>
            <person name="Bateson M.M."/>
            <person name="Tallon L.J."/>
            <person name="Hostetler J."/>
            <person name="Nelson W.C."/>
            <person name="Heidelberg J.F."/>
            <person name="Ward D.M."/>
        </authorList>
    </citation>
    <scope>NUCLEOTIDE SEQUENCE</scope>
</reference>
<evidence type="ECO:0000256" key="7">
    <source>
        <dbReference type="ARBA" id="ARBA00022840"/>
    </source>
</evidence>
<evidence type="ECO:0000256" key="6">
    <source>
        <dbReference type="ARBA" id="ARBA00022825"/>
    </source>
</evidence>
<dbReference type="Pfam" id="PF22667">
    <property type="entry name" value="Lon_lid"/>
    <property type="match status" value="1"/>
</dbReference>
<keyword evidence="6 10" id="KW-0720">Serine protease</keyword>
<gene>
    <name evidence="10 18" type="primary">lon</name>
    <name evidence="18" type="ORF">YS_M60-F11.159</name>
</gene>
<comment type="subcellular location">
    <subcellularLocation>
        <location evidence="1 10 11">Cytoplasm</location>
    </subcellularLocation>
</comment>
<dbReference type="AlphaFoldDB" id="A8DJR6"/>
<evidence type="ECO:0000256" key="1">
    <source>
        <dbReference type="ARBA" id="ARBA00004496"/>
    </source>
</evidence>
<protein>
    <recommendedName>
        <fullName evidence="10 11">Lon protease</fullName>
        <ecNumber evidence="10 11">3.4.21.53</ecNumber>
    </recommendedName>
    <alternativeName>
        <fullName evidence="10">ATP-dependent protease La</fullName>
    </alternativeName>
</protein>
<keyword evidence="5 10" id="KW-0378">Hydrolase</keyword>
<dbReference type="InterPro" id="IPR008268">
    <property type="entry name" value="Peptidase_S16_AS"/>
</dbReference>
<feature type="active site" evidence="10 12">
    <location>
        <position position="729"/>
    </location>
</feature>
<evidence type="ECO:0000256" key="13">
    <source>
        <dbReference type="PIRSR" id="PIRSR001174-2"/>
    </source>
</evidence>
<sequence length="819" mass="92130">MDEFHDSLPDNVASFPTVPVRDVVVFPHTAVRFKIGRKPSVMALKAALQRDRLIFLVTQHDPTLEEPTPDQVHRFGTVARITHHLQLADGNIKVQFEGLERARVIRFEESQGCWMALVERFPVDREQSPRITALVGKLTSLIDQYVRQSPDNPENLHADLRIEEPARFADSVASHLKISVEEKQKLLETVFLADRLMRLVDIFDIELEKLQVDRIIQGRVKKQMERSHREYYLSEKIKAIHKELGRKDERSEFEELKRRVEAANLPADAHEKAMSELRRLEQMPLMSAEAVVSRNYVEWLLSVPWHERSEENRDLQAAQQILDADHYGLEKVKERILEFLAVRQLVSRPPGSILCFVGPPGVGKTSLGKSIAKATGRKFVRLSLGGVRDDAEIRGHRRTYIGAFPGQIIQMMKKAGTVNPLILLDEVDKLTSDYRGDPAAALLEVLDPEQNNAFRDHYLDVEYDLSQVMFIATANVLHTIPPALRDRLEVIRLSGYTEREKLEIARRHLIPKQREKHGLLETQLTFAEDALVSIIQHYTREAGMRNMERDIAAICRKVARKVLLTPEQDRAAYQATITAADLPEYLGPPRYQPARLKERCEVGIATGLAWTEAGGEVLFVETALLPGRGQIILTGKLGDVMQESARAAMTYVRARADELGIAPDFYRRQDVHIHVPEGAIPKDGPSAGITIATALVSALTGIAVRQDVAMTGEITLRGKVLPIGGLKEKLLAALRLGIHTVLVPRDNEKDLAEIPEDVREALDIHFVEQMEQVLALALVEPPNSRLTGDKNLPDKALADDLPPIWDTDVTDQLSSVPLE</sequence>
<dbReference type="GO" id="GO:0006515">
    <property type="term" value="P:protein quality control for misfolded or incompletely synthesized proteins"/>
    <property type="evidence" value="ECO:0007669"/>
    <property type="project" value="UniProtKB-UniRule"/>
</dbReference>
<evidence type="ECO:0000256" key="4">
    <source>
        <dbReference type="ARBA" id="ARBA00022741"/>
    </source>
</evidence>
<dbReference type="Gene3D" id="1.20.58.1480">
    <property type="match status" value="1"/>
</dbReference>
<dbReference type="FunFam" id="1.20.5.5270:FF:000002">
    <property type="entry name" value="Lon protease homolog"/>
    <property type="match status" value="1"/>
</dbReference>